<sequence length="66" mass="6949">MSGYDRSSSQEAANIQTFGSDVKDATVLSEGNVFVVQVETAQGDFFSLPHTSYAAASATAERLLCA</sequence>
<dbReference type="EMBL" id="JH660645">
    <property type="protein sequence ID" value="EIM26928.1"/>
    <property type="molecule type" value="Genomic_DNA"/>
</dbReference>
<reference evidence="1 2" key="1">
    <citation type="submission" date="2012-02" db="EMBL/GenBank/DDBJ databases">
        <title>Improved High-Quality Draft sequence of Microvirga sp. WSM3557.</title>
        <authorList>
            <consortium name="US DOE Joint Genome Institute"/>
            <person name="Lucas S."/>
            <person name="Han J."/>
            <person name="Lapidus A."/>
            <person name="Cheng J.-F."/>
            <person name="Goodwin L."/>
            <person name="Pitluck S."/>
            <person name="Peters L."/>
            <person name="Zhang X."/>
            <person name="Detter J.C."/>
            <person name="Han C."/>
            <person name="Tapia R."/>
            <person name="Land M."/>
            <person name="Hauser L."/>
            <person name="Kyrpides N."/>
            <person name="Ivanova N."/>
            <person name="Pagani I."/>
            <person name="Brau L."/>
            <person name="Yates R."/>
            <person name="O'Hara G."/>
            <person name="Rui T."/>
            <person name="Howieson J."/>
            <person name="Reeve W."/>
            <person name="Woyke T."/>
        </authorList>
    </citation>
    <scope>NUCLEOTIDE SEQUENCE [LARGE SCALE GENOMIC DNA]</scope>
    <source>
        <strain evidence="1 2">WSM3557</strain>
    </source>
</reference>
<evidence type="ECO:0000313" key="1">
    <source>
        <dbReference type="EMBL" id="EIM26928.1"/>
    </source>
</evidence>
<organism evidence="1 2">
    <name type="scientific">Microvirga lotononidis</name>
    <dbReference type="NCBI Taxonomy" id="864069"/>
    <lineage>
        <taxon>Bacteria</taxon>
        <taxon>Pseudomonadati</taxon>
        <taxon>Pseudomonadota</taxon>
        <taxon>Alphaproteobacteria</taxon>
        <taxon>Hyphomicrobiales</taxon>
        <taxon>Methylobacteriaceae</taxon>
        <taxon>Microvirga</taxon>
    </lineage>
</organism>
<name>I4YSI6_9HYPH</name>
<accession>I4YSI6</accession>
<dbReference type="AlphaFoldDB" id="I4YSI6"/>
<dbReference type="RefSeq" id="WP_009762978.1">
    <property type="nucleotide sequence ID" value="NZ_CP141050.1"/>
</dbReference>
<dbReference type="HOGENOM" id="CLU_2826317_0_0_5"/>
<dbReference type="PATRIC" id="fig|864069.3.peg.3795"/>
<dbReference type="OrthoDB" id="8020401at2"/>
<evidence type="ECO:0000313" key="2">
    <source>
        <dbReference type="Proteomes" id="UP000003947"/>
    </source>
</evidence>
<keyword evidence="2" id="KW-1185">Reference proteome</keyword>
<proteinExistence type="predicted"/>
<protein>
    <submittedName>
        <fullName evidence="1">Uncharacterized protein</fullName>
    </submittedName>
</protein>
<dbReference type="Proteomes" id="UP000003947">
    <property type="component" value="Unassembled WGS sequence"/>
</dbReference>
<dbReference type="STRING" id="864069.MicloDRAFT_00034810"/>
<gene>
    <name evidence="1" type="ORF">MicloDRAFT_00034810</name>
</gene>